<protein>
    <submittedName>
        <fullName evidence="10">TLE4 protein</fullName>
    </submittedName>
</protein>
<evidence type="ECO:0000259" key="9">
    <source>
        <dbReference type="Pfam" id="PF03920"/>
    </source>
</evidence>
<feature type="domain" description="Groucho/TLE N-terminal Q-rich" evidence="9">
    <location>
        <begin position="23"/>
        <end position="135"/>
    </location>
</feature>
<name>A0A7L4FKL1_9COLU</name>
<gene>
    <name evidence="10" type="primary">Tle4_1</name>
    <name evidence="10" type="ORF">ALOBEC_R12447</name>
</gene>
<evidence type="ECO:0000256" key="4">
    <source>
        <dbReference type="ARBA" id="ARBA00022737"/>
    </source>
</evidence>
<feature type="region of interest" description="Disordered" evidence="8">
    <location>
        <begin position="181"/>
        <end position="208"/>
    </location>
</feature>
<comment type="similarity">
    <text evidence="2">Belongs to the WD repeat Groucho/TLE family.</text>
</comment>
<evidence type="ECO:0000313" key="11">
    <source>
        <dbReference type="Proteomes" id="UP000541332"/>
    </source>
</evidence>
<feature type="compositionally biased region" description="Low complexity" evidence="8">
    <location>
        <begin position="295"/>
        <end position="310"/>
    </location>
</feature>
<feature type="region of interest" description="Disordered" evidence="8">
    <location>
        <begin position="293"/>
        <end position="348"/>
    </location>
</feature>
<dbReference type="PROSITE" id="PS50294">
    <property type="entry name" value="WD_REPEATS_REGION"/>
    <property type="match status" value="1"/>
</dbReference>
<feature type="non-terminal residue" evidence="10">
    <location>
        <position position="1"/>
    </location>
</feature>
<dbReference type="GO" id="GO:0005634">
    <property type="term" value="C:nucleus"/>
    <property type="evidence" value="ECO:0007669"/>
    <property type="project" value="UniProtKB-SubCell"/>
</dbReference>
<dbReference type="PANTHER" id="PTHR10814:SF4">
    <property type="entry name" value="TRANSDUCIN-LIKE ENHANCER PROTEIN 2"/>
    <property type="match status" value="1"/>
</dbReference>
<evidence type="ECO:0000256" key="6">
    <source>
        <dbReference type="PROSITE-ProRule" id="PRU00221"/>
    </source>
</evidence>
<keyword evidence="5" id="KW-0539">Nucleus</keyword>
<organism evidence="10 11">
    <name type="scientific">Pampusana beccarii</name>
    <name type="common">Western bronze ground-dove</name>
    <dbReference type="NCBI Taxonomy" id="2953425"/>
    <lineage>
        <taxon>Eukaryota</taxon>
        <taxon>Metazoa</taxon>
        <taxon>Chordata</taxon>
        <taxon>Craniata</taxon>
        <taxon>Vertebrata</taxon>
        <taxon>Euteleostomi</taxon>
        <taxon>Archelosauria</taxon>
        <taxon>Archosauria</taxon>
        <taxon>Dinosauria</taxon>
        <taxon>Saurischia</taxon>
        <taxon>Theropoda</taxon>
        <taxon>Coelurosauria</taxon>
        <taxon>Aves</taxon>
        <taxon>Neognathae</taxon>
        <taxon>Neoaves</taxon>
        <taxon>Columbimorphae</taxon>
        <taxon>Columbiformes</taxon>
        <taxon>Columbidae</taxon>
        <taxon>Pampusana</taxon>
    </lineage>
</organism>
<keyword evidence="4" id="KW-0677">Repeat</keyword>
<feature type="compositionally biased region" description="Basic and acidic residues" evidence="8">
    <location>
        <begin position="181"/>
        <end position="191"/>
    </location>
</feature>
<evidence type="ECO:0000313" key="10">
    <source>
        <dbReference type="EMBL" id="NXW87159.1"/>
    </source>
</evidence>
<feature type="coiled-coil region" evidence="7">
    <location>
        <begin position="31"/>
        <end position="58"/>
    </location>
</feature>
<evidence type="ECO:0000256" key="1">
    <source>
        <dbReference type="ARBA" id="ARBA00004123"/>
    </source>
</evidence>
<accession>A0A7L4FKL1</accession>
<dbReference type="InterPro" id="IPR019775">
    <property type="entry name" value="WD40_repeat_CS"/>
</dbReference>
<dbReference type="PANTHER" id="PTHR10814">
    <property type="entry name" value="TRANSDUCIN-LIKE ENHANCER PROTEIN"/>
    <property type="match status" value="1"/>
</dbReference>
<dbReference type="InterPro" id="IPR036322">
    <property type="entry name" value="WD40_repeat_dom_sf"/>
</dbReference>
<proteinExistence type="inferred from homology"/>
<feature type="repeat" description="WD" evidence="6">
    <location>
        <begin position="590"/>
        <end position="631"/>
    </location>
</feature>
<dbReference type="AlphaFoldDB" id="A0A7L4FKL1"/>
<dbReference type="InterPro" id="IPR009146">
    <property type="entry name" value="Groucho_enhance"/>
</dbReference>
<dbReference type="Proteomes" id="UP000541332">
    <property type="component" value="Unassembled WGS sequence"/>
</dbReference>
<dbReference type="EMBL" id="VWYH01004547">
    <property type="protein sequence ID" value="NXW87159.1"/>
    <property type="molecule type" value="Genomic_DNA"/>
</dbReference>
<dbReference type="InterPro" id="IPR015943">
    <property type="entry name" value="WD40/YVTN_repeat-like_dom_sf"/>
</dbReference>
<keyword evidence="7" id="KW-0175">Coiled coil</keyword>
<dbReference type="Gene3D" id="2.130.10.10">
    <property type="entry name" value="YVTN repeat-like/Quinoprotein amine dehydrogenase"/>
    <property type="match status" value="1"/>
</dbReference>
<reference evidence="10 11" key="1">
    <citation type="submission" date="2020-02" db="EMBL/GenBank/DDBJ databases">
        <title>Bird 10,000 Genomes (B10K) Project - Family phase.</title>
        <authorList>
            <person name="Zhang G."/>
        </authorList>
    </citation>
    <scope>NUCLEOTIDE SEQUENCE [LARGE SCALE GENOMIC DNA]</scope>
    <source>
        <strain evidence="10">B10K-DU-006-06</strain>
    </source>
</reference>
<sequence length="748" mass="80256">RGRARGSSRAASPQPPLQPGQPFKFSVLEICDRIKEEFQFLQAQYHSLKLECEKLVSEKTEMQRHYVMYYEMSYGLNIEMHKQAEIVKRLSAICTQMMPFLTQEHQQQVLQAVERAKQVTVGELNSIVGQQQLQHLSHHASPLPLAPHPSMQPCLSAASGTAGLLALSGALMAQAQLAKEERVAQDGENRGKGKKHSWVNPGAGGSSKHCTRQIQLIKYLQMGKVRSTGWYSAFAPGEGSGFVPHCEKGGSGARAQDGAPSCPGRSGLFWDSALGTAVPGSAAEAALPFAVQTDPPASAPASKPSSSSPPHDSLTPGPSAAALLRQPPAKVPATDTIGSPRAALRSPLSVSSPYTSSFGLVPHATLNGELPAPSIYMGIHLSPQVSSTVMYSRSPMVAFESHPHLRASSISSSLSAVPGGKPAYSFHVSADGQMQPVPFPPDALISSGIPRHARQLHTLTHGEVVCAVTISSSTQHVYTGGKGCVKVWDVAQPGTKTAVAQLDCLNRDNYIRSCKLLPDGRSLIVGGEASTLSIWDLAAPTPRIKAELTSSAPACYALAISPDAKVCFSCCSDGNIVVWDLQNQTLVRQFQGHTDGASCIDISNDGTKLWTGGLDNTVRCWDLREGRQLQQHDFSSQIFSLGYCPTGEWLAVGMESSNVEILHVTKPDKYQLHLHESCVLSLKFASCGKWFVSTGKDNLLNAWRTPYGASIFQSKESSSVLSCDISINDKFIVTGSGDKKATVYEVVY</sequence>
<dbReference type="OrthoDB" id="2624652at2759"/>
<keyword evidence="3 6" id="KW-0853">WD repeat</keyword>
<keyword evidence="11" id="KW-1185">Reference proteome</keyword>
<evidence type="ECO:0000256" key="7">
    <source>
        <dbReference type="SAM" id="Coils"/>
    </source>
</evidence>
<dbReference type="GO" id="GO:0090090">
    <property type="term" value="P:negative regulation of canonical Wnt signaling pathway"/>
    <property type="evidence" value="ECO:0007669"/>
    <property type="project" value="TreeGrafter"/>
</dbReference>
<evidence type="ECO:0000256" key="2">
    <source>
        <dbReference type="ARBA" id="ARBA00005969"/>
    </source>
</evidence>
<dbReference type="InterPro" id="IPR001680">
    <property type="entry name" value="WD40_rpt"/>
</dbReference>
<feature type="non-terminal residue" evidence="10">
    <location>
        <position position="748"/>
    </location>
</feature>
<dbReference type="SUPFAM" id="SSF50978">
    <property type="entry name" value="WD40 repeat-like"/>
    <property type="match status" value="1"/>
</dbReference>
<dbReference type="InterPro" id="IPR005617">
    <property type="entry name" value="Groucho/TLE_N"/>
</dbReference>
<comment type="caution">
    <text evidence="10">The sequence shown here is derived from an EMBL/GenBank/DDBJ whole genome shotgun (WGS) entry which is preliminary data.</text>
</comment>
<evidence type="ECO:0000256" key="5">
    <source>
        <dbReference type="ARBA" id="ARBA00023242"/>
    </source>
</evidence>
<dbReference type="SMART" id="SM00320">
    <property type="entry name" value="WD40"/>
    <property type="match status" value="7"/>
</dbReference>
<dbReference type="GO" id="GO:0005667">
    <property type="term" value="C:transcription regulator complex"/>
    <property type="evidence" value="ECO:0007669"/>
    <property type="project" value="TreeGrafter"/>
</dbReference>
<dbReference type="Pfam" id="PF00400">
    <property type="entry name" value="WD40"/>
    <property type="match status" value="6"/>
</dbReference>
<dbReference type="FunFam" id="2.130.10.10:FF:000001">
    <property type="entry name" value="transducin-like enhancer protein 3 isoform X1"/>
    <property type="match status" value="1"/>
</dbReference>
<dbReference type="GO" id="GO:0003714">
    <property type="term" value="F:transcription corepressor activity"/>
    <property type="evidence" value="ECO:0007669"/>
    <property type="project" value="TreeGrafter"/>
</dbReference>
<feature type="repeat" description="WD" evidence="6">
    <location>
        <begin position="672"/>
        <end position="703"/>
    </location>
</feature>
<feature type="repeat" description="WD" evidence="6">
    <location>
        <begin position="548"/>
        <end position="589"/>
    </location>
</feature>
<dbReference type="PROSITE" id="PS50082">
    <property type="entry name" value="WD_REPEATS_2"/>
    <property type="match status" value="3"/>
</dbReference>
<dbReference type="PRINTS" id="PR01850">
    <property type="entry name" value="GROUCHOFAMLY"/>
</dbReference>
<evidence type="ECO:0000256" key="8">
    <source>
        <dbReference type="SAM" id="MobiDB-lite"/>
    </source>
</evidence>
<comment type="subcellular location">
    <subcellularLocation>
        <location evidence="1">Nucleus</location>
    </subcellularLocation>
</comment>
<feature type="region of interest" description="Disordered" evidence="8">
    <location>
        <begin position="1"/>
        <end position="20"/>
    </location>
</feature>
<dbReference type="PROSITE" id="PS00678">
    <property type="entry name" value="WD_REPEATS_1"/>
    <property type="match status" value="1"/>
</dbReference>
<evidence type="ECO:0000256" key="3">
    <source>
        <dbReference type="ARBA" id="ARBA00022574"/>
    </source>
</evidence>
<dbReference type="Pfam" id="PF03920">
    <property type="entry name" value="TLE_N"/>
    <property type="match status" value="1"/>
</dbReference>